<dbReference type="InterPro" id="IPR052929">
    <property type="entry name" value="RNase_H-like_EbsB-rel"/>
</dbReference>
<dbReference type="EMBL" id="JXTB01000368">
    <property type="protein sequence ID" value="PON43573.1"/>
    <property type="molecule type" value="Genomic_DNA"/>
</dbReference>
<dbReference type="PANTHER" id="PTHR47074:SF48">
    <property type="entry name" value="POLYNUCLEOTIDYL TRANSFERASE, RIBONUCLEASE H-LIKE SUPERFAMILY PROTEIN"/>
    <property type="match status" value="1"/>
</dbReference>
<dbReference type="AlphaFoldDB" id="A0A2P5B484"/>
<evidence type="ECO:0000256" key="1">
    <source>
        <dbReference type="SAM" id="SignalP"/>
    </source>
</evidence>
<reference evidence="3" key="1">
    <citation type="submission" date="2016-06" db="EMBL/GenBank/DDBJ databases">
        <title>Parallel loss of symbiosis genes in relatives of nitrogen-fixing non-legume Parasponia.</title>
        <authorList>
            <person name="Van Velzen R."/>
            <person name="Holmer R."/>
            <person name="Bu F."/>
            <person name="Rutten L."/>
            <person name="Van Zeijl A."/>
            <person name="Liu W."/>
            <person name="Santuari L."/>
            <person name="Cao Q."/>
            <person name="Sharma T."/>
            <person name="Shen D."/>
            <person name="Roswanjaya Y."/>
            <person name="Wardhani T."/>
            <person name="Kalhor M.S."/>
            <person name="Jansen J."/>
            <person name="Van den Hoogen J."/>
            <person name="Gungor B."/>
            <person name="Hartog M."/>
            <person name="Hontelez J."/>
            <person name="Verver J."/>
            <person name="Yang W.-C."/>
            <person name="Schijlen E."/>
            <person name="Repin R."/>
            <person name="Schilthuizen M."/>
            <person name="Schranz E."/>
            <person name="Heidstra R."/>
            <person name="Miyata K."/>
            <person name="Fedorova E."/>
            <person name="Kohlen W."/>
            <person name="Bisseling T."/>
            <person name="Smit S."/>
            <person name="Geurts R."/>
        </authorList>
    </citation>
    <scope>NUCLEOTIDE SEQUENCE [LARGE SCALE GENOMIC DNA]</scope>
    <source>
        <strain evidence="3">cv. WU1-14</strain>
    </source>
</reference>
<sequence length="147" mass="16584">MFLAFTLKVLRFSLVSNLLLFACKHLSIDDLALFSIVLWNIWSARNKLVFDNIYEFDQLILEEAGQFLFEFQGCYKIETPTSCRQNVDLRWKPPDEGLLKLNTDAAFVEDLNTTGTGIVGPDFKGHVLGCASKKFGKVSSPFVAELI</sequence>
<evidence type="ECO:0000313" key="3">
    <source>
        <dbReference type="Proteomes" id="UP000237105"/>
    </source>
</evidence>
<evidence type="ECO:0000313" key="2">
    <source>
        <dbReference type="EMBL" id="PON43573.1"/>
    </source>
</evidence>
<keyword evidence="2" id="KW-0808">Transferase</keyword>
<feature type="signal peptide" evidence="1">
    <location>
        <begin position="1"/>
        <end position="17"/>
    </location>
</feature>
<feature type="chain" id="PRO_5015119203" evidence="1">
    <location>
        <begin position="18"/>
        <end position="147"/>
    </location>
</feature>
<gene>
    <name evidence="2" type="ORF">PanWU01x14_272640</name>
</gene>
<dbReference type="GO" id="GO:0003964">
    <property type="term" value="F:RNA-directed DNA polymerase activity"/>
    <property type="evidence" value="ECO:0007669"/>
    <property type="project" value="UniProtKB-KW"/>
</dbReference>
<keyword evidence="2" id="KW-0695">RNA-directed DNA polymerase</keyword>
<dbReference type="Proteomes" id="UP000237105">
    <property type="component" value="Unassembled WGS sequence"/>
</dbReference>
<protein>
    <submittedName>
        <fullName evidence="2">Non-LTR retroelement reverse transcriptase</fullName>
    </submittedName>
</protein>
<keyword evidence="1" id="KW-0732">Signal</keyword>
<proteinExistence type="predicted"/>
<dbReference type="OrthoDB" id="1747175at2759"/>
<dbReference type="PANTHER" id="PTHR47074">
    <property type="entry name" value="BNAC02G40300D PROTEIN"/>
    <property type="match status" value="1"/>
</dbReference>
<keyword evidence="2" id="KW-0548">Nucleotidyltransferase</keyword>
<comment type="caution">
    <text evidence="2">The sequence shown here is derived from an EMBL/GenBank/DDBJ whole genome shotgun (WGS) entry which is preliminary data.</text>
</comment>
<accession>A0A2P5B484</accession>
<keyword evidence="3" id="KW-1185">Reference proteome</keyword>
<name>A0A2P5B484_PARAD</name>
<organism evidence="2 3">
    <name type="scientific">Parasponia andersonii</name>
    <name type="common">Sponia andersonii</name>
    <dbReference type="NCBI Taxonomy" id="3476"/>
    <lineage>
        <taxon>Eukaryota</taxon>
        <taxon>Viridiplantae</taxon>
        <taxon>Streptophyta</taxon>
        <taxon>Embryophyta</taxon>
        <taxon>Tracheophyta</taxon>
        <taxon>Spermatophyta</taxon>
        <taxon>Magnoliopsida</taxon>
        <taxon>eudicotyledons</taxon>
        <taxon>Gunneridae</taxon>
        <taxon>Pentapetalae</taxon>
        <taxon>rosids</taxon>
        <taxon>fabids</taxon>
        <taxon>Rosales</taxon>
        <taxon>Cannabaceae</taxon>
        <taxon>Parasponia</taxon>
    </lineage>
</organism>